<dbReference type="InterPro" id="IPR011706">
    <property type="entry name" value="Cu-oxidase_C"/>
</dbReference>
<evidence type="ECO:0000256" key="6">
    <source>
        <dbReference type="SAM" id="MobiDB-lite"/>
    </source>
</evidence>
<evidence type="ECO:0000259" key="8">
    <source>
        <dbReference type="Pfam" id="PF00394"/>
    </source>
</evidence>
<dbReference type="STRING" id="1149755.A0A2J6RIJ3"/>
<evidence type="ECO:0000313" key="11">
    <source>
        <dbReference type="EMBL" id="PMD38330.1"/>
    </source>
</evidence>
<accession>A0A2J6RIJ3</accession>
<dbReference type="GO" id="GO:0010106">
    <property type="term" value="P:cellular response to iron ion starvation"/>
    <property type="evidence" value="ECO:0007669"/>
    <property type="project" value="TreeGrafter"/>
</dbReference>
<evidence type="ECO:0000259" key="10">
    <source>
        <dbReference type="Pfam" id="PF07732"/>
    </source>
</evidence>
<feature type="chain" id="PRO_5014354817" evidence="7">
    <location>
        <begin position="19"/>
        <end position="562"/>
    </location>
</feature>
<dbReference type="PROSITE" id="PS00080">
    <property type="entry name" value="MULTICOPPER_OXIDASE2"/>
    <property type="match status" value="1"/>
</dbReference>
<feature type="domain" description="Plastocyanin-like" evidence="10">
    <location>
        <begin position="27"/>
        <end position="141"/>
    </location>
</feature>
<dbReference type="CDD" id="cd13899">
    <property type="entry name" value="CuRO_3_Fet3p"/>
    <property type="match status" value="1"/>
</dbReference>
<comment type="similarity">
    <text evidence="1">Belongs to the multicopper oxidase family.</text>
</comment>
<feature type="signal peptide" evidence="7">
    <location>
        <begin position="1"/>
        <end position="18"/>
    </location>
</feature>
<evidence type="ECO:0000256" key="4">
    <source>
        <dbReference type="ARBA" id="ARBA00023002"/>
    </source>
</evidence>
<evidence type="ECO:0000256" key="1">
    <source>
        <dbReference type="ARBA" id="ARBA00010609"/>
    </source>
</evidence>
<evidence type="ECO:0000313" key="12">
    <source>
        <dbReference type="Proteomes" id="UP000235786"/>
    </source>
</evidence>
<dbReference type="GO" id="GO:0005507">
    <property type="term" value="F:copper ion binding"/>
    <property type="evidence" value="ECO:0007669"/>
    <property type="project" value="InterPro"/>
</dbReference>
<dbReference type="Gene3D" id="2.60.40.420">
    <property type="entry name" value="Cupredoxins - blue copper proteins"/>
    <property type="match status" value="3"/>
</dbReference>
<dbReference type="InterPro" id="IPR045087">
    <property type="entry name" value="Cu-oxidase_fam"/>
</dbReference>
<evidence type="ECO:0000256" key="2">
    <source>
        <dbReference type="ARBA" id="ARBA00022723"/>
    </source>
</evidence>
<dbReference type="OrthoDB" id="2121828at2759"/>
<dbReference type="AlphaFoldDB" id="A0A2J6RIJ3"/>
<dbReference type="Proteomes" id="UP000235786">
    <property type="component" value="Unassembled WGS sequence"/>
</dbReference>
<feature type="region of interest" description="Disordered" evidence="6">
    <location>
        <begin position="542"/>
        <end position="562"/>
    </location>
</feature>
<evidence type="ECO:0000256" key="7">
    <source>
        <dbReference type="SAM" id="SignalP"/>
    </source>
</evidence>
<dbReference type="InterPro" id="IPR011707">
    <property type="entry name" value="Cu-oxidase-like_N"/>
</dbReference>
<gene>
    <name evidence="11" type="ORF">L207DRAFT_66554</name>
</gene>
<dbReference type="CDD" id="cd13851">
    <property type="entry name" value="CuRO_1_Fet3p"/>
    <property type="match status" value="1"/>
</dbReference>
<dbReference type="GO" id="GO:0033573">
    <property type="term" value="C:high-affinity iron permease complex"/>
    <property type="evidence" value="ECO:0007669"/>
    <property type="project" value="TreeGrafter"/>
</dbReference>
<dbReference type="CDD" id="cd13877">
    <property type="entry name" value="CuRO_2_Fet3p_like"/>
    <property type="match status" value="1"/>
</dbReference>
<evidence type="ECO:0000256" key="3">
    <source>
        <dbReference type="ARBA" id="ARBA00022729"/>
    </source>
</evidence>
<dbReference type="InterPro" id="IPR044130">
    <property type="entry name" value="CuRO_2_Fet3-like"/>
</dbReference>
<organism evidence="11 12">
    <name type="scientific">Hyaloscypha variabilis (strain UAMH 11265 / GT02V1 / F)</name>
    <name type="common">Meliniomyces variabilis</name>
    <dbReference type="NCBI Taxonomy" id="1149755"/>
    <lineage>
        <taxon>Eukaryota</taxon>
        <taxon>Fungi</taxon>
        <taxon>Dikarya</taxon>
        <taxon>Ascomycota</taxon>
        <taxon>Pezizomycotina</taxon>
        <taxon>Leotiomycetes</taxon>
        <taxon>Helotiales</taxon>
        <taxon>Hyaloscyphaceae</taxon>
        <taxon>Hyaloscypha</taxon>
        <taxon>Hyaloscypha variabilis</taxon>
    </lineage>
</organism>
<dbReference type="Pfam" id="PF07732">
    <property type="entry name" value="Cu-oxidase_3"/>
    <property type="match status" value="1"/>
</dbReference>
<dbReference type="Pfam" id="PF00394">
    <property type="entry name" value="Cu-oxidase"/>
    <property type="match status" value="1"/>
</dbReference>
<dbReference type="InterPro" id="IPR008972">
    <property type="entry name" value="Cupredoxin"/>
</dbReference>
<protein>
    <submittedName>
        <fullName evidence="11">Ferroxidase</fullName>
    </submittedName>
</protein>
<dbReference type="EMBL" id="KZ613948">
    <property type="protein sequence ID" value="PMD38330.1"/>
    <property type="molecule type" value="Genomic_DNA"/>
</dbReference>
<keyword evidence="5" id="KW-0186">Copper</keyword>
<dbReference type="GO" id="GO:0004322">
    <property type="term" value="F:ferroxidase activity"/>
    <property type="evidence" value="ECO:0007669"/>
    <property type="project" value="TreeGrafter"/>
</dbReference>
<keyword evidence="3 7" id="KW-0732">Signal</keyword>
<keyword evidence="4" id="KW-0560">Oxidoreductase</keyword>
<evidence type="ECO:0000259" key="9">
    <source>
        <dbReference type="Pfam" id="PF07731"/>
    </source>
</evidence>
<dbReference type="Pfam" id="PF07731">
    <property type="entry name" value="Cu-oxidase_2"/>
    <property type="match status" value="1"/>
</dbReference>
<sequence length="562" mass="62405">MFTYLLPICLALCQTVLSKTLIYDWDVTWVWASPDGFGRPVAGINNRFPCPPIEATVGDRVIVNLNNKLGNETTSLHFHGIYQTGTSAMDGPSGVTQCPIPPGASFTYDFVVNQSGTYWYHSHNKGQYIDGLRGPFIIRDAAAPFKFDEELTITLSDWYQGQAPDLINYFMSAANEAAGGSEPIPNSALIGDTQNTKFNVKPKTTYLVHVLNIGSFVGAYLKIDGHEMTIVEADGVYTESQAVDELYLTVAQRYSVLVTTKDDTSQNSAILSTLDTSMFDDFPPWANPDVYGYLIYDSSKSLPPVSPLRDYNVFDDFDLIPQDRQTAFTKVDEQIMITMNFEDDDGINRAIVNNVTYIPQNVPTLYTAMSAPKDVVMNPLIYGVNSNAFVLKFNQTIEIVLINLDSGGHPWHLHGHKFQVIARSPANTTYEASAIHPPQTPMRRDTILVYTGGYIVLRFQADNPGIQLFHCHIEWHVEAGLIATLVEAPDVLQDTQSIPHDHYQVCKSQNIPTKGNAAGNTQNWLDLTGANTNISTNDYGALVNPPKRKRRSRVMRSLSNQG</sequence>
<dbReference type="GO" id="GO:0033215">
    <property type="term" value="P:reductive iron assimilation"/>
    <property type="evidence" value="ECO:0007669"/>
    <property type="project" value="TreeGrafter"/>
</dbReference>
<reference evidence="11 12" key="1">
    <citation type="submission" date="2016-04" db="EMBL/GenBank/DDBJ databases">
        <title>A degradative enzymes factory behind the ericoid mycorrhizal symbiosis.</title>
        <authorList>
            <consortium name="DOE Joint Genome Institute"/>
            <person name="Martino E."/>
            <person name="Morin E."/>
            <person name="Grelet G."/>
            <person name="Kuo A."/>
            <person name="Kohler A."/>
            <person name="Daghino S."/>
            <person name="Barry K."/>
            <person name="Choi C."/>
            <person name="Cichocki N."/>
            <person name="Clum A."/>
            <person name="Copeland A."/>
            <person name="Hainaut M."/>
            <person name="Haridas S."/>
            <person name="Labutti K."/>
            <person name="Lindquist E."/>
            <person name="Lipzen A."/>
            <person name="Khouja H.-R."/>
            <person name="Murat C."/>
            <person name="Ohm R."/>
            <person name="Olson A."/>
            <person name="Spatafora J."/>
            <person name="Veneault-Fourrey C."/>
            <person name="Henrissat B."/>
            <person name="Grigoriev I."/>
            <person name="Martin F."/>
            <person name="Perotto S."/>
        </authorList>
    </citation>
    <scope>NUCLEOTIDE SEQUENCE [LARGE SCALE GENOMIC DNA]</scope>
    <source>
        <strain evidence="11 12">F</strain>
    </source>
</reference>
<name>A0A2J6RIJ3_HYAVF</name>
<proteinExistence type="inferred from homology"/>
<evidence type="ECO:0000256" key="5">
    <source>
        <dbReference type="ARBA" id="ARBA00023008"/>
    </source>
</evidence>
<dbReference type="SUPFAM" id="SSF49503">
    <property type="entry name" value="Cupredoxins"/>
    <property type="match status" value="3"/>
</dbReference>
<keyword evidence="2" id="KW-0479">Metal-binding</keyword>
<dbReference type="PANTHER" id="PTHR11709">
    <property type="entry name" value="MULTI-COPPER OXIDASE"/>
    <property type="match status" value="1"/>
</dbReference>
<feature type="domain" description="Plastocyanin-like" evidence="9">
    <location>
        <begin position="357"/>
        <end position="490"/>
    </location>
</feature>
<feature type="domain" description="Plastocyanin-like" evidence="8">
    <location>
        <begin position="149"/>
        <end position="296"/>
    </location>
</feature>
<dbReference type="InterPro" id="IPR001117">
    <property type="entry name" value="Cu-oxidase_2nd"/>
</dbReference>
<dbReference type="InterPro" id="IPR002355">
    <property type="entry name" value="Cu_oxidase_Cu_BS"/>
</dbReference>
<keyword evidence="12" id="KW-1185">Reference proteome</keyword>
<dbReference type="PANTHER" id="PTHR11709:SF361">
    <property type="entry name" value="IRON TRANSPORT MULTICOPPER OXIDASE FET3"/>
    <property type="match status" value="1"/>
</dbReference>